<dbReference type="PANTHER" id="PTHR43047">
    <property type="entry name" value="TWO-COMPONENT HISTIDINE PROTEIN KINASE"/>
    <property type="match status" value="1"/>
</dbReference>
<dbReference type="Gene3D" id="3.30.450.40">
    <property type="match status" value="1"/>
</dbReference>
<keyword evidence="11" id="KW-1185">Reference proteome</keyword>
<dbReference type="InterPro" id="IPR011006">
    <property type="entry name" value="CheY-like_superfamily"/>
</dbReference>
<comment type="catalytic activity">
    <reaction evidence="1">
        <text>ATP + protein L-histidine = ADP + protein N-phospho-L-histidine.</text>
        <dbReference type="EC" id="2.7.13.3"/>
    </reaction>
</comment>
<feature type="domain" description="Response regulatory" evidence="9">
    <location>
        <begin position="1139"/>
        <end position="1260"/>
    </location>
</feature>
<dbReference type="InterPro" id="IPR003018">
    <property type="entry name" value="GAF"/>
</dbReference>
<dbReference type="GO" id="GO:0005886">
    <property type="term" value="C:plasma membrane"/>
    <property type="evidence" value="ECO:0007669"/>
    <property type="project" value="TreeGrafter"/>
</dbReference>
<dbReference type="GO" id="GO:0009927">
    <property type="term" value="F:histidine phosphotransfer kinase activity"/>
    <property type="evidence" value="ECO:0007669"/>
    <property type="project" value="TreeGrafter"/>
</dbReference>
<dbReference type="Pfam" id="PF01590">
    <property type="entry name" value="GAF"/>
    <property type="match status" value="1"/>
</dbReference>
<evidence type="ECO:0000256" key="7">
    <source>
        <dbReference type="SAM" id="MobiDB-lite"/>
    </source>
</evidence>
<reference evidence="10" key="1">
    <citation type="journal article" date="2020" name="Stud. Mycol.">
        <title>101 Dothideomycetes genomes: a test case for predicting lifestyles and emergence of pathogens.</title>
        <authorList>
            <person name="Haridas S."/>
            <person name="Albert R."/>
            <person name="Binder M."/>
            <person name="Bloem J."/>
            <person name="Labutti K."/>
            <person name="Salamov A."/>
            <person name="Andreopoulos B."/>
            <person name="Baker S."/>
            <person name="Barry K."/>
            <person name="Bills G."/>
            <person name="Bluhm B."/>
            <person name="Cannon C."/>
            <person name="Castanera R."/>
            <person name="Culley D."/>
            <person name="Daum C."/>
            <person name="Ezra D."/>
            <person name="Gonzalez J."/>
            <person name="Henrissat B."/>
            <person name="Kuo A."/>
            <person name="Liang C."/>
            <person name="Lipzen A."/>
            <person name="Lutzoni F."/>
            <person name="Magnuson J."/>
            <person name="Mondo S."/>
            <person name="Nolan M."/>
            <person name="Ohm R."/>
            <person name="Pangilinan J."/>
            <person name="Park H.-J."/>
            <person name="Ramirez L."/>
            <person name="Alfaro M."/>
            <person name="Sun H."/>
            <person name="Tritt A."/>
            <person name="Yoshinaga Y."/>
            <person name="Zwiers L.-H."/>
            <person name="Turgeon B."/>
            <person name="Goodwin S."/>
            <person name="Spatafora J."/>
            <person name="Crous P."/>
            <person name="Grigoriev I."/>
        </authorList>
    </citation>
    <scope>NUCLEOTIDE SEQUENCE</scope>
    <source>
        <strain evidence="10">CBS 109.77</strain>
    </source>
</reference>
<dbReference type="InterPro" id="IPR036890">
    <property type="entry name" value="HATPase_C_sf"/>
</dbReference>
<protein>
    <recommendedName>
        <fullName evidence="2">histidine kinase</fullName>
        <ecNumber evidence="2">2.7.13.3</ecNumber>
    </recommendedName>
</protein>
<name>A0A6A6XCA8_9PLEO</name>
<dbReference type="GO" id="GO:0000155">
    <property type="term" value="F:phosphorelay sensor kinase activity"/>
    <property type="evidence" value="ECO:0007669"/>
    <property type="project" value="InterPro"/>
</dbReference>
<dbReference type="Gene3D" id="3.30.565.10">
    <property type="entry name" value="Histidine kinase-like ATPase, C-terminal domain"/>
    <property type="match status" value="1"/>
</dbReference>
<organism evidence="10 11">
    <name type="scientific">Melanomma pulvis-pyrius CBS 109.77</name>
    <dbReference type="NCBI Taxonomy" id="1314802"/>
    <lineage>
        <taxon>Eukaryota</taxon>
        <taxon>Fungi</taxon>
        <taxon>Dikarya</taxon>
        <taxon>Ascomycota</taxon>
        <taxon>Pezizomycotina</taxon>
        <taxon>Dothideomycetes</taxon>
        <taxon>Pleosporomycetidae</taxon>
        <taxon>Pleosporales</taxon>
        <taxon>Melanommataceae</taxon>
        <taxon>Melanomma</taxon>
    </lineage>
</organism>
<dbReference type="SMART" id="SM00448">
    <property type="entry name" value="REC"/>
    <property type="match status" value="1"/>
</dbReference>
<dbReference type="CDD" id="cd17546">
    <property type="entry name" value="REC_hyHK_CKI1_RcsC-like"/>
    <property type="match status" value="1"/>
</dbReference>
<evidence type="ECO:0000259" key="9">
    <source>
        <dbReference type="PROSITE" id="PS50110"/>
    </source>
</evidence>
<dbReference type="SUPFAM" id="SSF55874">
    <property type="entry name" value="ATPase domain of HSP90 chaperone/DNA topoisomerase II/histidine kinase"/>
    <property type="match status" value="1"/>
</dbReference>
<evidence type="ECO:0000259" key="8">
    <source>
        <dbReference type="PROSITE" id="PS50109"/>
    </source>
</evidence>
<dbReference type="Pfam" id="PF00512">
    <property type="entry name" value="HisKA"/>
    <property type="match status" value="1"/>
</dbReference>
<accession>A0A6A6XCA8</accession>
<evidence type="ECO:0000256" key="4">
    <source>
        <dbReference type="ARBA" id="ARBA00022679"/>
    </source>
</evidence>
<feature type="domain" description="Histidine kinase" evidence="8">
    <location>
        <begin position="566"/>
        <end position="846"/>
    </location>
</feature>
<dbReference type="Gene3D" id="3.40.50.2300">
    <property type="match status" value="1"/>
</dbReference>
<dbReference type="EMBL" id="MU001914">
    <property type="protein sequence ID" value="KAF2793794.1"/>
    <property type="molecule type" value="Genomic_DNA"/>
</dbReference>
<dbReference type="AlphaFoldDB" id="A0A6A6XCA8"/>
<dbReference type="EC" id="2.7.13.3" evidence="2"/>
<dbReference type="SUPFAM" id="SSF55781">
    <property type="entry name" value="GAF domain-like"/>
    <property type="match status" value="1"/>
</dbReference>
<dbReference type="InterPro" id="IPR001789">
    <property type="entry name" value="Sig_transdc_resp-reg_receiver"/>
</dbReference>
<evidence type="ECO:0000313" key="10">
    <source>
        <dbReference type="EMBL" id="KAF2793794.1"/>
    </source>
</evidence>
<evidence type="ECO:0000313" key="11">
    <source>
        <dbReference type="Proteomes" id="UP000799757"/>
    </source>
</evidence>
<dbReference type="InterPro" id="IPR036097">
    <property type="entry name" value="HisK_dim/P_sf"/>
</dbReference>
<keyword evidence="5" id="KW-0418">Kinase</keyword>
<dbReference type="SMART" id="SM00387">
    <property type="entry name" value="HATPase_c"/>
    <property type="match status" value="1"/>
</dbReference>
<dbReference type="Gene3D" id="1.10.287.130">
    <property type="match status" value="1"/>
</dbReference>
<evidence type="ECO:0000256" key="2">
    <source>
        <dbReference type="ARBA" id="ARBA00012438"/>
    </source>
</evidence>
<dbReference type="SMART" id="SM00388">
    <property type="entry name" value="HisKA"/>
    <property type="match status" value="1"/>
</dbReference>
<sequence length="1265" mass="138942">MPNTIPIPRPPRANVSESKRDRDLFRLYGAAFRDIVHRDHTSVLGGHVPAAAKDSALVAYAQLAAIRLGASRALISLIDADCQHVLAEATPTTSLRGGRRDDLWLGNVSYPRQLLVCDKVLAIDPTRITTSEDAAVVIKDVAQSEYADRPYVKDGIMRFYAGVALTSPRGAIVGALCIIDTNPRAVMPRDDILYLQDLAATVMEHLDTYTLKDQQSRGEQLTRGLISFAEGASTLQPYHDDHRARPNPQPFLHRSTFAALQRGQASQDAPALSLSDMYDLPLSAATPREAAPVAQDQGALPGKPEAGSSINALQESILPANSKAMFARAANIMRASSDLDGVLILDASVAAAGHQQPGNESESSYDSRSGEEEGLHWFPGWTHSPSTQSSVSTRAEQRCQILGFSTRNTSSVAENIWALGNRSLLEGDLRRMLTLFPMGNIIHFTADGEVISSSDDSESSTGTIGPGSRSSSRQRRKRGNDRSQKIMSALQATFPGARSIAFVPFWDFERSRWFAGCLCWTNEPDRLLSPKLDLLFFKVFGHSVMNELSRLDTIASDQVKTTFVSLISHELRSPLHGILGSIQFLQDSLLDSFQVTMLNSMAACGQTLLDTIDHVLDYSKVNEPSQNVSSKRLKGTKTICLSSKPLKTQRPTITASPHPAIDLGLATEEVVEAVFAGQSYQAISDILDDGVISPQESRNTDHDSSFFQIPVKRKSCFIVLDVQDQDWSFCLPIGAWRRILMNIFGNALKFTESGHIKVSLRANWSKGPEKFTYVTVSVGDTGPGMSQEFLANKLFQPFTQENPHANGTGLGLSIVRQIIENIGGKVEVTSNISEGTQVVVKLALPRPQIPQIDSPQRIAFLSVLPRLRGRKICILHQISPKTPDERSTHNASELFTATLGTTLTRPLNMEVIHTTEWTGHNADIVICPEPSFDYLAAIRNTQKLSGRAPVTIFVATDGLEAATLRSDARILSKESVVEIITQPCGPYKLANILSHCLNRYEVLDENSRHQSPAPSNPSRRASSLTGITIPLHSSPTKTPSTETAEFPLDSIHLLDCVPLSSSVLLSDPVLAPDSIFSPISALPPDSLIPPHCLLPPDYILLPDILVPSSSIEPDNKLDSIISIDTITPWLHEDKLESSYVLITDDNPINRRLLVAFMNKRKIRYQEAENGLEAVKAYQEGKVRFDIILMDISMPVMDGMTATRLIREHESRYHIKPTHIIALTGLVSASARLEAWSSGVDCYMTKPVDFRKLDRMLHVQTKAMKK</sequence>
<dbReference type="InterPro" id="IPR029016">
    <property type="entry name" value="GAF-like_dom_sf"/>
</dbReference>
<dbReference type="InterPro" id="IPR003594">
    <property type="entry name" value="HATPase_dom"/>
</dbReference>
<evidence type="ECO:0000256" key="6">
    <source>
        <dbReference type="PROSITE-ProRule" id="PRU00169"/>
    </source>
</evidence>
<evidence type="ECO:0000256" key="1">
    <source>
        <dbReference type="ARBA" id="ARBA00000085"/>
    </source>
</evidence>
<dbReference type="CDD" id="cd00082">
    <property type="entry name" value="HisKA"/>
    <property type="match status" value="1"/>
</dbReference>
<dbReference type="Proteomes" id="UP000799757">
    <property type="component" value="Unassembled WGS sequence"/>
</dbReference>
<keyword evidence="4" id="KW-0808">Transferase</keyword>
<dbReference type="InterPro" id="IPR004358">
    <property type="entry name" value="Sig_transdc_His_kin-like_C"/>
</dbReference>
<dbReference type="PANTHER" id="PTHR43047:SF72">
    <property type="entry name" value="OSMOSENSING HISTIDINE PROTEIN KINASE SLN1"/>
    <property type="match status" value="1"/>
</dbReference>
<gene>
    <name evidence="10" type="ORF">K505DRAFT_35491</name>
</gene>
<dbReference type="OrthoDB" id="303614at2759"/>
<evidence type="ECO:0000256" key="3">
    <source>
        <dbReference type="ARBA" id="ARBA00022553"/>
    </source>
</evidence>
<feature type="compositionally biased region" description="Polar residues" evidence="7">
    <location>
        <begin position="356"/>
        <end position="367"/>
    </location>
</feature>
<dbReference type="PROSITE" id="PS50109">
    <property type="entry name" value="HIS_KIN"/>
    <property type="match status" value="1"/>
</dbReference>
<proteinExistence type="predicted"/>
<feature type="region of interest" description="Disordered" evidence="7">
    <location>
        <begin position="351"/>
        <end position="391"/>
    </location>
</feature>
<dbReference type="Pfam" id="PF00072">
    <property type="entry name" value="Response_reg"/>
    <property type="match status" value="1"/>
</dbReference>
<evidence type="ECO:0000256" key="5">
    <source>
        <dbReference type="ARBA" id="ARBA00022777"/>
    </source>
</evidence>
<dbReference type="PROSITE" id="PS50110">
    <property type="entry name" value="RESPONSE_REGULATORY"/>
    <property type="match status" value="1"/>
</dbReference>
<dbReference type="Pfam" id="PF02518">
    <property type="entry name" value="HATPase_c"/>
    <property type="match status" value="1"/>
</dbReference>
<dbReference type="SUPFAM" id="SSF47384">
    <property type="entry name" value="Homodimeric domain of signal transducing histidine kinase"/>
    <property type="match status" value="1"/>
</dbReference>
<dbReference type="PRINTS" id="PR00344">
    <property type="entry name" value="BCTRLSENSOR"/>
</dbReference>
<keyword evidence="3 6" id="KW-0597">Phosphoprotein</keyword>
<dbReference type="SUPFAM" id="SSF52172">
    <property type="entry name" value="CheY-like"/>
    <property type="match status" value="1"/>
</dbReference>
<dbReference type="InterPro" id="IPR003661">
    <property type="entry name" value="HisK_dim/P_dom"/>
</dbReference>
<feature type="region of interest" description="Disordered" evidence="7">
    <location>
        <begin position="288"/>
        <end position="307"/>
    </location>
</feature>
<feature type="region of interest" description="Disordered" evidence="7">
    <location>
        <begin position="452"/>
        <end position="482"/>
    </location>
</feature>
<dbReference type="InterPro" id="IPR005467">
    <property type="entry name" value="His_kinase_dom"/>
</dbReference>
<feature type="modified residue" description="4-aspartylphosphate" evidence="6">
    <location>
        <position position="1190"/>
    </location>
</feature>